<evidence type="ECO:0000313" key="2">
    <source>
        <dbReference type="Proteomes" id="UP000242877"/>
    </source>
</evidence>
<name>A0A167ZHS2_9EURO</name>
<evidence type="ECO:0000313" key="1">
    <source>
        <dbReference type="EMBL" id="KZZ92678.1"/>
    </source>
</evidence>
<comment type="caution">
    <text evidence="1">The sequence shown here is derived from an EMBL/GenBank/DDBJ whole genome shotgun (WGS) entry which is preliminary data.</text>
</comment>
<dbReference type="VEuPathDB" id="FungiDB:AAP_02759"/>
<organism evidence="1 2">
    <name type="scientific">Ascosphaera apis ARSEF 7405</name>
    <dbReference type="NCBI Taxonomy" id="392613"/>
    <lineage>
        <taxon>Eukaryota</taxon>
        <taxon>Fungi</taxon>
        <taxon>Dikarya</taxon>
        <taxon>Ascomycota</taxon>
        <taxon>Pezizomycotina</taxon>
        <taxon>Eurotiomycetes</taxon>
        <taxon>Eurotiomycetidae</taxon>
        <taxon>Onygenales</taxon>
        <taxon>Ascosphaeraceae</taxon>
        <taxon>Ascosphaera</taxon>
    </lineage>
</organism>
<dbReference type="EMBL" id="AZGZ01000010">
    <property type="protein sequence ID" value="KZZ92678.1"/>
    <property type="molecule type" value="Genomic_DNA"/>
</dbReference>
<protein>
    <submittedName>
        <fullName evidence="1">Uncharacterized protein</fullName>
    </submittedName>
</protein>
<sequence length="73" mass="8362">MHGRDVTLPEDSEQQQIVLHGGRYHADTLPTGVYLPLYRPSNDEGEEGRALEAHRPRWFMLEVVKGIMPPPRN</sequence>
<reference evidence="1 2" key="1">
    <citation type="journal article" date="2016" name="Genome Biol. Evol.">
        <title>Divergent and convergent evolution of fungal pathogenicity.</title>
        <authorList>
            <person name="Shang Y."/>
            <person name="Xiao G."/>
            <person name="Zheng P."/>
            <person name="Cen K."/>
            <person name="Zhan S."/>
            <person name="Wang C."/>
        </authorList>
    </citation>
    <scope>NUCLEOTIDE SEQUENCE [LARGE SCALE GENOMIC DNA]</scope>
    <source>
        <strain evidence="1 2">ARSEF 7405</strain>
    </source>
</reference>
<gene>
    <name evidence="1" type="ORF">AAP_02759</name>
</gene>
<keyword evidence="2" id="KW-1185">Reference proteome</keyword>
<proteinExistence type="predicted"/>
<accession>A0A167ZHS2</accession>
<dbReference type="Proteomes" id="UP000242877">
    <property type="component" value="Unassembled WGS sequence"/>
</dbReference>
<dbReference type="AlphaFoldDB" id="A0A167ZHS2"/>